<evidence type="ECO:0000313" key="3">
    <source>
        <dbReference type="Proteomes" id="UP000653565"/>
    </source>
</evidence>
<organism evidence="2 3">
    <name type="scientific">Aspergillus fumigatiaffinis</name>
    <dbReference type="NCBI Taxonomy" id="340414"/>
    <lineage>
        <taxon>Eukaryota</taxon>
        <taxon>Fungi</taxon>
        <taxon>Dikarya</taxon>
        <taxon>Ascomycota</taxon>
        <taxon>Pezizomycotina</taxon>
        <taxon>Eurotiomycetes</taxon>
        <taxon>Eurotiomycetidae</taxon>
        <taxon>Eurotiales</taxon>
        <taxon>Aspergillaceae</taxon>
        <taxon>Aspergillus</taxon>
        <taxon>Aspergillus subgen. Fumigati</taxon>
    </lineage>
</organism>
<reference evidence="2" key="2">
    <citation type="submission" date="2020-04" db="EMBL/GenBank/DDBJ databases">
        <authorList>
            <person name="Santos R.A.C."/>
            <person name="Steenwyk J.L."/>
            <person name="Rivero-Menendez O."/>
            <person name="Mead M.E."/>
            <person name="Silva L.P."/>
            <person name="Bastos R.W."/>
            <person name="Alastruey-Izquierdo A."/>
            <person name="Goldman G.H."/>
            <person name="Rokas A."/>
        </authorList>
    </citation>
    <scope>NUCLEOTIDE SEQUENCE</scope>
    <source>
        <strain evidence="2">CNM-CM6805</strain>
    </source>
</reference>
<name>A0A8H4GYV2_9EURO</name>
<comment type="caution">
    <text evidence="2">The sequence shown here is derived from an EMBL/GenBank/DDBJ whole genome shotgun (WGS) entry which is preliminary data.</text>
</comment>
<gene>
    <name evidence="2" type="ORF">CNMCM6805_000244</name>
</gene>
<dbReference type="OrthoDB" id="4505727at2759"/>
<dbReference type="EMBL" id="JAAAPX010000106">
    <property type="protein sequence ID" value="KAF4231155.1"/>
    <property type="molecule type" value="Genomic_DNA"/>
</dbReference>
<feature type="compositionally biased region" description="Polar residues" evidence="1">
    <location>
        <begin position="199"/>
        <end position="220"/>
    </location>
</feature>
<dbReference type="AlphaFoldDB" id="A0A8H4GYV2"/>
<feature type="region of interest" description="Disordered" evidence="1">
    <location>
        <begin position="188"/>
        <end position="220"/>
    </location>
</feature>
<evidence type="ECO:0000256" key="1">
    <source>
        <dbReference type="SAM" id="MobiDB-lite"/>
    </source>
</evidence>
<protein>
    <submittedName>
        <fullName evidence="2">Uncharacterized protein</fullName>
    </submittedName>
</protein>
<evidence type="ECO:0000313" key="2">
    <source>
        <dbReference type="EMBL" id="KAF4231155.1"/>
    </source>
</evidence>
<sequence>MLAVVEALLFSIDGYEVVPERTTSAQQAIREVFNWHDGAGRMTTSWNQEDTETEIARDKELQSVWADLVARGSRYMMYDDGRGSALDNFDYLVRRDTMVVLDIQTEVVDRGLSLEETSAGMELDGEKQKYKGRDQGLKDQLHSREVECGDWRKKGQVMERRVEELQTALRLAQDGLRAAETGRHLAESFTTDKERASMISKTSLNSPDNSRPGQLLNSMN</sequence>
<dbReference type="Proteomes" id="UP000653565">
    <property type="component" value="Unassembled WGS sequence"/>
</dbReference>
<proteinExistence type="predicted"/>
<keyword evidence="3" id="KW-1185">Reference proteome</keyword>
<accession>A0A8H4GYV2</accession>
<reference evidence="2" key="1">
    <citation type="journal article" date="2020" name="bioRxiv">
        <title>Genomic and phenotypic heterogeneity of clinical isolates of the human pathogens Aspergillus fumigatus, Aspergillus lentulus and Aspergillus fumigatiaffinis.</title>
        <authorList>
            <person name="dos Santos R.A.C."/>
            <person name="Steenwyk J.L."/>
            <person name="Rivero-Menendez O."/>
            <person name="Mead M.E."/>
            <person name="Silva L.P."/>
            <person name="Bastos R.W."/>
            <person name="Alastruey-Izquierdo A."/>
            <person name="Goldman G.H."/>
            <person name="Rokas A."/>
        </authorList>
    </citation>
    <scope>NUCLEOTIDE SEQUENCE</scope>
    <source>
        <strain evidence="2">CNM-CM6805</strain>
    </source>
</reference>